<dbReference type="Proteomes" id="UP000290244">
    <property type="component" value="Chromosome"/>
</dbReference>
<name>A0A4P6P825_9GAMM</name>
<dbReference type="EMBL" id="CP034759">
    <property type="protein sequence ID" value="QBG37753.1"/>
    <property type="molecule type" value="Genomic_DNA"/>
</dbReference>
<accession>A0A4P6P825</accession>
<dbReference type="OrthoDB" id="9788332at2"/>
<keyword evidence="2" id="KW-1185">Reference proteome</keyword>
<dbReference type="AlphaFoldDB" id="A0A4P6P825"/>
<reference evidence="1 2" key="1">
    <citation type="submission" date="2018-12" db="EMBL/GenBank/DDBJ databases">
        <title>Complete genome of Litorilituus sediminis.</title>
        <authorList>
            <person name="Liu A."/>
            <person name="Rong J."/>
        </authorList>
    </citation>
    <scope>NUCLEOTIDE SEQUENCE [LARGE SCALE GENOMIC DNA]</scope>
    <source>
        <strain evidence="1 2">JCM 17549</strain>
    </source>
</reference>
<dbReference type="KEGG" id="lsd:EMK97_07300"/>
<proteinExistence type="predicted"/>
<sequence length="150" mass="16289">MASQTLAIQAVASSENSIFVGDTAIEADTELNLVVEGIDVSRPGSIMVMLFAQSGFPKEHDKALDTQILPVEHSKLSFSFTKVPSEFAIKVLHDEDNSQKVTKNWTQIIPAEGLGFSNGAKLGFGPPSFKQAKLKKNQQLGTISIRIIYP</sequence>
<dbReference type="InterPro" id="IPR018673">
    <property type="entry name" value="DUF2141"/>
</dbReference>
<evidence type="ECO:0000313" key="2">
    <source>
        <dbReference type="Proteomes" id="UP000290244"/>
    </source>
</evidence>
<dbReference type="Pfam" id="PF09912">
    <property type="entry name" value="DUF2141"/>
    <property type="match status" value="1"/>
</dbReference>
<protein>
    <submittedName>
        <fullName evidence="1">DUF2141 domain-containing protein</fullName>
    </submittedName>
</protein>
<gene>
    <name evidence="1" type="ORF">EMK97_07300</name>
</gene>
<organism evidence="1 2">
    <name type="scientific">Litorilituus sediminis</name>
    <dbReference type="NCBI Taxonomy" id="718192"/>
    <lineage>
        <taxon>Bacteria</taxon>
        <taxon>Pseudomonadati</taxon>
        <taxon>Pseudomonadota</taxon>
        <taxon>Gammaproteobacteria</taxon>
        <taxon>Alteromonadales</taxon>
        <taxon>Colwelliaceae</taxon>
        <taxon>Litorilituus</taxon>
    </lineage>
</organism>
<evidence type="ECO:0000313" key="1">
    <source>
        <dbReference type="EMBL" id="QBG37753.1"/>
    </source>
</evidence>